<evidence type="ECO:0008006" key="3">
    <source>
        <dbReference type="Google" id="ProtNLM"/>
    </source>
</evidence>
<name>A0AAD8JDW1_9APIA</name>
<evidence type="ECO:0000313" key="1">
    <source>
        <dbReference type="EMBL" id="KAK1400617.1"/>
    </source>
</evidence>
<reference evidence="1" key="1">
    <citation type="submission" date="2023-02" db="EMBL/GenBank/DDBJ databases">
        <title>Genome of toxic invasive species Heracleum sosnowskyi carries increased number of genes despite the absence of recent whole-genome duplications.</title>
        <authorList>
            <person name="Schelkunov M."/>
            <person name="Shtratnikova V."/>
            <person name="Makarenko M."/>
            <person name="Klepikova A."/>
            <person name="Omelchenko D."/>
            <person name="Novikova G."/>
            <person name="Obukhova E."/>
            <person name="Bogdanov V."/>
            <person name="Penin A."/>
            <person name="Logacheva M."/>
        </authorList>
    </citation>
    <scope>NUCLEOTIDE SEQUENCE</scope>
    <source>
        <strain evidence="1">Hsosn_3</strain>
        <tissue evidence="1">Leaf</tissue>
    </source>
</reference>
<organism evidence="1 2">
    <name type="scientific">Heracleum sosnowskyi</name>
    <dbReference type="NCBI Taxonomy" id="360622"/>
    <lineage>
        <taxon>Eukaryota</taxon>
        <taxon>Viridiplantae</taxon>
        <taxon>Streptophyta</taxon>
        <taxon>Embryophyta</taxon>
        <taxon>Tracheophyta</taxon>
        <taxon>Spermatophyta</taxon>
        <taxon>Magnoliopsida</taxon>
        <taxon>eudicotyledons</taxon>
        <taxon>Gunneridae</taxon>
        <taxon>Pentapetalae</taxon>
        <taxon>asterids</taxon>
        <taxon>campanulids</taxon>
        <taxon>Apiales</taxon>
        <taxon>Apiaceae</taxon>
        <taxon>Apioideae</taxon>
        <taxon>apioid superclade</taxon>
        <taxon>Tordylieae</taxon>
        <taxon>Tordyliinae</taxon>
        <taxon>Heracleum</taxon>
    </lineage>
</organism>
<gene>
    <name evidence="1" type="ORF">POM88_000222</name>
</gene>
<dbReference type="PANTHER" id="PTHR43019:SF48">
    <property type="entry name" value="PEPTIDASE S1, PA CLAN-RELATED"/>
    <property type="match status" value="1"/>
</dbReference>
<dbReference type="InterPro" id="IPR043504">
    <property type="entry name" value="Peptidase_S1_PA_chymotrypsin"/>
</dbReference>
<comment type="caution">
    <text evidence="1">The sequence shown here is derived from an EMBL/GenBank/DDBJ whole genome shotgun (WGS) entry which is preliminary data.</text>
</comment>
<protein>
    <recommendedName>
        <fullName evidence="3">Serine protease</fullName>
    </recommendedName>
</protein>
<sequence length="326" mass="36773">MKEKEEKDGKVSSCPHKSFPHFLQSRGHSFVVWNPLEFAKDLLPTYFKHTSPALSGNSIHISYVYDLSMALMAQNNEEHSLFLDHFVKDVKGETYECKHCGKKYGLNLLGNHLTNCAVLSPCNSFFQKFRTLIWSIQVRTEEGMFVGTGFSVSNDGLIMTAAHLIKNVEKLRISVHRMDRKFESKKVRLVHHWPESDLALLKVPEIDSCESVELQPNVWLSAGEELITLGVKTCLLGHAFFGCTEIKEITRDKKLVTETYEPEHSIQKYRVLGQLNIIGGNSGSPVFNVKGEVVGMVHGHSGPDSISIHVSELVHFLDDYKIKMAC</sequence>
<dbReference type="AlphaFoldDB" id="A0AAD8JDW1"/>
<dbReference type="PANTHER" id="PTHR43019">
    <property type="entry name" value="SERINE ENDOPROTEASE DEGS"/>
    <property type="match status" value="1"/>
</dbReference>
<proteinExistence type="predicted"/>
<dbReference type="Gene3D" id="2.40.10.10">
    <property type="entry name" value="Trypsin-like serine proteases"/>
    <property type="match status" value="2"/>
</dbReference>
<dbReference type="Proteomes" id="UP001237642">
    <property type="component" value="Unassembled WGS sequence"/>
</dbReference>
<dbReference type="SUPFAM" id="SSF50494">
    <property type="entry name" value="Trypsin-like serine proteases"/>
    <property type="match status" value="1"/>
</dbReference>
<evidence type="ECO:0000313" key="2">
    <source>
        <dbReference type="Proteomes" id="UP001237642"/>
    </source>
</evidence>
<accession>A0AAD8JDW1</accession>
<keyword evidence="2" id="KW-1185">Reference proteome</keyword>
<dbReference type="Pfam" id="PF13365">
    <property type="entry name" value="Trypsin_2"/>
    <property type="match status" value="1"/>
</dbReference>
<dbReference type="InterPro" id="IPR009003">
    <property type="entry name" value="Peptidase_S1_PA"/>
</dbReference>
<dbReference type="EMBL" id="JAUIZM010000001">
    <property type="protein sequence ID" value="KAK1400617.1"/>
    <property type="molecule type" value="Genomic_DNA"/>
</dbReference>
<reference evidence="1" key="2">
    <citation type="submission" date="2023-05" db="EMBL/GenBank/DDBJ databases">
        <authorList>
            <person name="Schelkunov M.I."/>
        </authorList>
    </citation>
    <scope>NUCLEOTIDE SEQUENCE</scope>
    <source>
        <strain evidence="1">Hsosn_3</strain>
        <tissue evidence="1">Leaf</tissue>
    </source>
</reference>